<dbReference type="GO" id="GO:0046503">
    <property type="term" value="P:glycerolipid catabolic process"/>
    <property type="evidence" value="ECO:0007669"/>
    <property type="project" value="TreeGrafter"/>
</dbReference>
<dbReference type="InterPro" id="IPR029058">
    <property type="entry name" value="AB_hydrolase_fold"/>
</dbReference>
<dbReference type="PRINTS" id="PR00412">
    <property type="entry name" value="EPOXHYDRLASE"/>
</dbReference>
<dbReference type="eggNOG" id="arCOG01648">
    <property type="taxonomic scope" value="Archaea"/>
</dbReference>
<protein>
    <submittedName>
        <fullName evidence="3">Alpha/beta fold family hydrolase</fullName>
    </submittedName>
</protein>
<proteinExistence type="predicted"/>
<dbReference type="PANTHER" id="PTHR43433:SF5">
    <property type="entry name" value="AB HYDROLASE-1 DOMAIN-CONTAINING PROTEIN"/>
    <property type="match status" value="1"/>
</dbReference>
<feature type="domain" description="AB hydrolase-1" evidence="2">
    <location>
        <begin position="50"/>
        <end position="289"/>
    </location>
</feature>
<name>M0AGZ2_NATA1</name>
<dbReference type="AlphaFoldDB" id="M0AGZ2"/>
<keyword evidence="3" id="KW-0378">Hydrolase</keyword>
<dbReference type="PRINTS" id="PR00111">
    <property type="entry name" value="ABHYDROLASE"/>
</dbReference>
<gene>
    <name evidence="3" type="ORF">C481_17875</name>
</gene>
<evidence type="ECO:0000313" key="3">
    <source>
        <dbReference type="EMBL" id="ELY97829.1"/>
    </source>
</evidence>
<sequence>MRDGVSIYYEFDERDERDTRDPADGDGGEGGNESHTSETPVVFLQDVGYGRWLWRWQREAVAREFGAPVIAPDMRGTGRSDAGLPPLVPRLPGRIRSPLLRKPAGYSVDGLAADLEAVLDDAGVRSAHLVGIGLGGMVAQQYAIRHDRAASLTLCATSHGGPDAMAIPADVPGRLLETPSGANERETLRHRMRPVFGESFTNRNPHLMDRIIEWRREQDATEPAIEAQLGATLAFDASAELDRIRVPTLVIHGTDDAVVPSSNARLLEEAIPDARLELIEGGSHLACIEQADAVSDALVSFLAEQDTGTRSRSRTRARVSTNT</sequence>
<feature type="region of interest" description="Disordered" evidence="1">
    <location>
        <begin position="1"/>
        <end position="39"/>
    </location>
</feature>
<dbReference type="Pfam" id="PF00561">
    <property type="entry name" value="Abhydrolase_1"/>
    <property type="match status" value="1"/>
</dbReference>
<dbReference type="Gene3D" id="3.40.50.1820">
    <property type="entry name" value="alpha/beta hydrolase"/>
    <property type="match status" value="1"/>
</dbReference>
<dbReference type="EMBL" id="AOIO01000040">
    <property type="protein sequence ID" value="ELY97829.1"/>
    <property type="molecule type" value="Genomic_DNA"/>
</dbReference>
<dbReference type="PATRIC" id="fig|29540.5.peg.3639"/>
<dbReference type="SUPFAM" id="SSF53474">
    <property type="entry name" value="alpha/beta-Hydrolases"/>
    <property type="match status" value="1"/>
</dbReference>
<accession>M0AGZ2</accession>
<dbReference type="Proteomes" id="UP000011554">
    <property type="component" value="Unassembled WGS sequence"/>
</dbReference>
<reference evidence="3 4" key="1">
    <citation type="journal article" date="2014" name="PLoS Genet.">
        <title>Phylogenetically driven sequencing of extremely halophilic archaea reveals strategies for static and dynamic osmo-response.</title>
        <authorList>
            <person name="Becker E.A."/>
            <person name="Seitzer P.M."/>
            <person name="Tritt A."/>
            <person name="Larsen D."/>
            <person name="Krusor M."/>
            <person name="Yao A.I."/>
            <person name="Wu D."/>
            <person name="Madern D."/>
            <person name="Eisen J.A."/>
            <person name="Darling A.E."/>
            <person name="Facciotti M.T."/>
        </authorList>
    </citation>
    <scope>NUCLEOTIDE SEQUENCE [LARGE SCALE GENOMIC DNA]</scope>
    <source>
        <strain evidence="3 4">DSM 12278</strain>
    </source>
</reference>
<dbReference type="GO" id="GO:0004806">
    <property type="term" value="F:triacylglycerol lipase activity"/>
    <property type="evidence" value="ECO:0007669"/>
    <property type="project" value="TreeGrafter"/>
</dbReference>
<dbReference type="STRING" id="29540.C481_17875"/>
<keyword evidence="4" id="KW-1185">Reference proteome</keyword>
<evidence type="ECO:0000259" key="2">
    <source>
        <dbReference type="Pfam" id="PF00561"/>
    </source>
</evidence>
<organism evidence="3 4">
    <name type="scientific">Natrialba asiatica (strain ATCC 700177 / DSM 12278 / JCM 9576 / FERM P-10747 / NBRC 102637 / 172P1)</name>
    <dbReference type="NCBI Taxonomy" id="29540"/>
    <lineage>
        <taxon>Archaea</taxon>
        <taxon>Methanobacteriati</taxon>
        <taxon>Methanobacteriota</taxon>
        <taxon>Stenosarchaea group</taxon>
        <taxon>Halobacteria</taxon>
        <taxon>Halobacteriales</taxon>
        <taxon>Natrialbaceae</taxon>
        <taxon>Natrialba</taxon>
    </lineage>
</organism>
<evidence type="ECO:0000256" key="1">
    <source>
        <dbReference type="SAM" id="MobiDB-lite"/>
    </source>
</evidence>
<dbReference type="PANTHER" id="PTHR43433">
    <property type="entry name" value="HYDROLASE, ALPHA/BETA FOLD FAMILY PROTEIN"/>
    <property type="match status" value="1"/>
</dbReference>
<evidence type="ECO:0000313" key="4">
    <source>
        <dbReference type="Proteomes" id="UP000011554"/>
    </source>
</evidence>
<dbReference type="InterPro" id="IPR000073">
    <property type="entry name" value="AB_hydrolase_1"/>
</dbReference>
<dbReference type="InterPro" id="IPR050471">
    <property type="entry name" value="AB_hydrolase"/>
</dbReference>
<dbReference type="InterPro" id="IPR000639">
    <property type="entry name" value="Epox_hydrolase-like"/>
</dbReference>
<comment type="caution">
    <text evidence="3">The sequence shown here is derived from an EMBL/GenBank/DDBJ whole genome shotgun (WGS) entry which is preliminary data.</text>
</comment>
<feature type="compositionally biased region" description="Basic and acidic residues" evidence="1">
    <location>
        <begin position="14"/>
        <end position="23"/>
    </location>
</feature>